<dbReference type="PANTHER" id="PTHR47595">
    <property type="entry name" value="HEAT SHOCK 70 KDA PROTEIN 14"/>
    <property type="match status" value="1"/>
</dbReference>
<protein>
    <recommendedName>
        <fullName evidence="2">Myb/SANT-like DNA-binding domain-containing protein</fullName>
    </recommendedName>
</protein>
<reference evidence="3" key="1">
    <citation type="submission" date="2022-01" db="EMBL/GenBank/DDBJ databases">
        <authorList>
            <person name="King R."/>
        </authorList>
    </citation>
    <scope>NUCLEOTIDE SEQUENCE</scope>
</reference>
<dbReference type="EMBL" id="OU896715">
    <property type="protein sequence ID" value="CAG9825745.1"/>
    <property type="molecule type" value="Genomic_DNA"/>
</dbReference>
<feature type="compositionally biased region" description="Acidic residues" evidence="1">
    <location>
        <begin position="10"/>
        <end position="20"/>
    </location>
</feature>
<dbReference type="AlphaFoldDB" id="A0A9N9X5X3"/>
<evidence type="ECO:0000259" key="2">
    <source>
        <dbReference type="Pfam" id="PF13837"/>
    </source>
</evidence>
<feature type="compositionally biased region" description="Low complexity" evidence="1">
    <location>
        <begin position="141"/>
        <end position="150"/>
    </location>
</feature>
<organism evidence="3 4">
    <name type="scientific">Phaedon cochleariae</name>
    <name type="common">Mustard beetle</name>
    <dbReference type="NCBI Taxonomy" id="80249"/>
    <lineage>
        <taxon>Eukaryota</taxon>
        <taxon>Metazoa</taxon>
        <taxon>Ecdysozoa</taxon>
        <taxon>Arthropoda</taxon>
        <taxon>Hexapoda</taxon>
        <taxon>Insecta</taxon>
        <taxon>Pterygota</taxon>
        <taxon>Neoptera</taxon>
        <taxon>Endopterygota</taxon>
        <taxon>Coleoptera</taxon>
        <taxon>Polyphaga</taxon>
        <taxon>Cucujiformia</taxon>
        <taxon>Chrysomeloidea</taxon>
        <taxon>Chrysomelidae</taxon>
        <taxon>Chrysomelinae</taxon>
        <taxon>Chrysomelini</taxon>
        <taxon>Phaedon</taxon>
    </lineage>
</organism>
<feature type="region of interest" description="Disordered" evidence="1">
    <location>
        <begin position="1"/>
        <end position="47"/>
    </location>
</feature>
<reference evidence="3" key="2">
    <citation type="submission" date="2022-10" db="EMBL/GenBank/DDBJ databases">
        <authorList>
            <consortium name="ENA_rothamsted_submissions"/>
            <consortium name="culmorum"/>
            <person name="King R."/>
        </authorList>
    </citation>
    <scope>NUCLEOTIDE SEQUENCE</scope>
</reference>
<dbReference type="InterPro" id="IPR044822">
    <property type="entry name" value="Myb_DNA-bind_4"/>
</dbReference>
<dbReference type="PANTHER" id="PTHR47595:SF1">
    <property type="entry name" value="MYB_SANT-LIKE DNA-BINDING DOMAIN-CONTAINING PROTEIN"/>
    <property type="match status" value="1"/>
</dbReference>
<dbReference type="Pfam" id="PF13837">
    <property type="entry name" value="Myb_DNA-bind_4"/>
    <property type="match status" value="1"/>
</dbReference>
<feature type="region of interest" description="Disordered" evidence="1">
    <location>
        <begin position="141"/>
        <end position="190"/>
    </location>
</feature>
<dbReference type="Gene3D" id="1.10.10.60">
    <property type="entry name" value="Homeodomain-like"/>
    <property type="match status" value="1"/>
</dbReference>
<accession>A0A9N9X5X3</accession>
<proteinExistence type="predicted"/>
<sequence>MLPLRKEQQSYDEELAEDDASTSGVPSYASNNETSENQEDEGDEPLLETYRRLEKKFLSGKHSHKKSWEEISQILEKEGYTATGPQCASKLRSLKITYKSIKDHNNKSGNDKRTWPFYEIMDEIFSKKAWCAPVAVASSSGISTKSASESEYTSLKESPKTPVAKLLAKRLGQKEDQEEARNKRHREKMEMDQKFLDILEKLVEKK</sequence>
<dbReference type="Proteomes" id="UP001153737">
    <property type="component" value="Chromosome 9"/>
</dbReference>
<dbReference type="OrthoDB" id="6780881at2759"/>
<keyword evidence="4" id="KW-1185">Reference proteome</keyword>
<feature type="compositionally biased region" description="Basic and acidic residues" evidence="1">
    <location>
        <begin position="172"/>
        <end position="190"/>
    </location>
</feature>
<evidence type="ECO:0000256" key="1">
    <source>
        <dbReference type="SAM" id="MobiDB-lite"/>
    </source>
</evidence>
<evidence type="ECO:0000313" key="3">
    <source>
        <dbReference type="EMBL" id="CAG9825745.1"/>
    </source>
</evidence>
<feature type="compositionally biased region" description="Polar residues" evidence="1">
    <location>
        <begin position="21"/>
        <end position="35"/>
    </location>
</feature>
<feature type="compositionally biased region" description="Acidic residues" evidence="1">
    <location>
        <begin position="36"/>
        <end position="46"/>
    </location>
</feature>
<feature type="domain" description="Myb/SANT-like DNA-binding" evidence="2">
    <location>
        <begin position="46"/>
        <end position="124"/>
    </location>
</feature>
<name>A0A9N9X5X3_PHACE</name>
<gene>
    <name evidence="3" type="ORF">PHAECO_LOCUS12415</name>
</gene>
<evidence type="ECO:0000313" key="4">
    <source>
        <dbReference type="Proteomes" id="UP001153737"/>
    </source>
</evidence>